<feature type="region of interest" description="Disordered" evidence="1">
    <location>
        <begin position="128"/>
        <end position="208"/>
    </location>
</feature>
<feature type="region of interest" description="Disordered" evidence="1">
    <location>
        <begin position="269"/>
        <end position="298"/>
    </location>
</feature>
<evidence type="ECO:0000313" key="2">
    <source>
        <dbReference type="EMBL" id="GMI40001.1"/>
    </source>
</evidence>
<dbReference type="EMBL" id="BRYA01000116">
    <property type="protein sequence ID" value="GMI40001.1"/>
    <property type="molecule type" value="Genomic_DNA"/>
</dbReference>
<comment type="caution">
    <text evidence="2">The sequence shown here is derived from an EMBL/GenBank/DDBJ whole genome shotgun (WGS) entry which is preliminary data.</text>
</comment>
<name>A0A9W7L894_9STRA</name>
<sequence length="298" mass="31618">MAFNKPLDADRPPVVMNNFARHPLLGTILWIFGANSESNEKKREDISQDESRSNSRRDHSQSSLNDSLPNSNSVGSSGKGAGMMYKSKKGSSSNSWEDTGRRMSWSDESGQDLVSYFSEARKKEPSLNIRRAVSGGSNNSSSGEEGEEGGGLGLPKSALKRSGSTLGKHRGMGNNDAMVSGELNSGGGLGGSNLGQFPGVASLTGASPSTLYESTDVVASLPRGFDRSPAQQFFSKGQVAGGTAKSGTVSPQWGWYVSTTPPISQFVKEEVKKEKKEGGKKKLSALSQALGDPDEKMR</sequence>
<protein>
    <submittedName>
        <fullName evidence="2">Uncharacterized protein</fullName>
    </submittedName>
</protein>
<feature type="compositionally biased region" description="Low complexity" evidence="1">
    <location>
        <begin position="134"/>
        <end position="143"/>
    </location>
</feature>
<dbReference type="OrthoDB" id="195658at2759"/>
<evidence type="ECO:0000313" key="3">
    <source>
        <dbReference type="Proteomes" id="UP001165065"/>
    </source>
</evidence>
<proteinExistence type="predicted"/>
<dbReference type="AlphaFoldDB" id="A0A9W7L894"/>
<feature type="compositionally biased region" description="Low complexity" evidence="1">
    <location>
        <begin position="61"/>
        <end position="95"/>
    </location>
</feature>
<dbReference type="Proteomes" id="UP001165065">
    <property type="component" value="Unassembled WGS sequence"/>
</dbReference>
<gene>
    <name evidence="2" type="ORF">TrCOL_g13880</name>
</gene>
<feature type="compositionally biased region" description="Gly residues" evidence="1">
    <location>
        <begin position="184"/>
        <end position="193"/>
    </location>
</feature>
<evidence type="ECO:0000256" key="1">
    <source>
        <dbReference type="SAM" id="MobiDB-lite"/>
    </source>
</evidence>
<reference evidence="3" key="1">
    <citation type="journal article" date="2023" name="Commun. Biol.">
        <title>Genome analysis of Parmales, the sister group of diatoms, reveals the evolutionary specialization of diatoms from phago-mixotrophs to photoautotrophs.</title>
        <authorList>
            <person name="Ban H."/>
            <person name="Sato S."/>
            <person name="Yoshikawa S."/>
            <person name="Yamada K."/>
            <person name="Nakamura Y."/>
            <person name="Ichinomiya M."/>
            <person name="Sato N."/>
            <person name="Blanc-Mathieu R."/>
            <person name="Endo H."/>
            <person name="Kuwata A."/>
            <person name="Ogata H."/>
        </authorList>
    </citation>
    <scope>NUCLEOTIDE SEQUENCE [LARGE SCALE GENOMIC DNA]</scope>
</reference>
<keyword evidence="3" id="KW-1185">Reference proteome</keyword>
<accession>A0A9W7L894</accession>
<feature type="region of interest" description="Disordered" evidence="1">
    <location>
        <begin position="38"/>
        <end position="107"/>
    </location>
</feature>
<organism evidence="2 3">
    <name type="scientific">Triparma columacea</name>
    <dbReference type="NCBI Taxonomy" id="722753"/>
    <lineage>
        <taxon>Eukaryota</taxon>
        <taxon>Sar</taxon>
        <taxon>Stramenopiles</taxon>
        <taxon>Ochrophyta</taxon>
        <taxon>Bolidophyceae</taxon>
        <taxon>Parmales</taxon>
        <taxon>Triparmaceae</taxon>
        <taxon>Triparma</taxon>
    </lineage>
</organism>
<feature type="compositionally biased region" description="Basic and acidic residues" evidence="1">
    <location>
        <begin position="38"/>
        <end position="60"/>
    </location>
</feature>